<evidence type="ECO:0000313" key="2">
    <source>
        <dbReference type="EMBL" id="VDN11157.1"/>
    </source>
</evidence>
<keyword evidence="3" id="KW-1185">Reference proteome</keyword>
<protein>
    <submittedName>
        <fullName evidence="2">Uncharacterized protein</fullName>
    </submittedName>
</protein>
<dbReference type="Proteomes" id="UP000281553">
    <property type="component" value="Unassembled WGS sequence"/>
</dbReference>
<accession>A0A3P7LGY8</accession>
<dbReference type="EMBL" id="UYRU01050855">
    <property type="protein sequence ID" value="VDN11157.1"/>
    <property type="molecule type" value="Genomic_DNA"/>
</dbReference>
<proteinExistence type="predicted"/>
<feature type="region of interest" description="Disordered" evidence="1">
    <location>
        <begin position="25"/>
        <end position="46"/>
    </location>
</feature>
<gene>
    <name evidence="2" type="ORF">DILT_LOCUS6988</name>
</gene>
<reference evidence="2 3" key="1">
    <citation type="submission" date="2018-11" db="EMBL/GenBank/DDBJ databases">
        <authorList>
            <consortium name="Pathogen Informatics"/>
        </authorList>
    </citation>
    <scope>NUCLEOTIDE SEQUENCE [LARGE SCALE GENOMIC DNA]</scope>
</reference>
<evidence type="ECO:0000256" key="1">
    <source>
        <dbReference type="SAM" id="MobiDB-lite"/>
    </source>
</evidence>
<sequence length="46" mass="4592">MMDVALVNDGPVTIVLDSRLREDGTLKGTASSPGDLCGNAAASGES</sequence>
<organism evidence="2 3">
    <name type="scientific">Dibothriocephalus latus</name>
    <name type="common">Fish tapeworm</name>
    <name type="synonym">Diphyllobothrium latum</name>
    <dbReference type="NCBI Taxonomy" id="60516"/>
    <lineage>
        <taxon>Eukaryota</taxon>
        <taxon>Metazoa</taxon>
        <taxon>Spiralia</taxon>
        <taxon>Lophotrochozoa</taxon>
        <taxon>Platyhelminthes</taxon>
        <taxon>Cestoda</taxon>
        <taxon>Eucestoda</taxon>
        <taxon>Diphyllobothriidea</taxon>
        <taxon>Diphyllobothriidae</taxon>
        <taxon>Dibothriocephalus</taxon>
    </lineage>
</organism>
<name>A0A3P7LGY8_DIBLA</name>
<dbReference type="OrthoDB" id="275783at2759"/>
<dbReference type="AlphaFoldDB" id="A0A3P7LGY8"/>
<evidence type="ECO:0000313" key="3">
    <source>
        <dbReference type="Proteomes" id="UP000281553"/>
    </source>
</evidence>